<accession>A0A853EUG5</accession>
<gene>
    <name evidence="2" type="ORF">HZZ10_12040</name>
</gene>
<keyword evidence="1" id="KW-0472">Membrane</keyword>
<comment type="caution">
    <text evidence="2">The sequence shown here is derived from an EMBL/GenBank/DDBJ whole genome shotgun (WGS) entry which is preliminary data.</text>
</comment>
<dbReference type="RefSeq" id="WP_179913694.1">
    <property type="nucleotide sequence ID" value="NZ_JACBYE010000029.1"/>
</dbReference>
<evidence type="ECO:0000313" key="3">
    <source>
        <dbReference type="Proteomes" id="UP000561011"/>
    </source>
</evidence>
<reference evidence="2 3" key="1">
    <citation type="submission" date="2020-07" db="EMBL/GenBank/DDBJ databases">
        <title>MOT database genomes.</title>
        <authorList>
            <person name="Joseph S."/>
            <person name="Aduse-Opoku J."/>
            <person name="Hashim A."/>
            <person name="Wade W."/>
            <person name="Curtis M."/>
        </authorList>
    </citation>
    <scope>NUCLEOTIDE SEQUENCE [LARGE SCALE GENOMIC DNA]</scope>
    <source>
        <strain evidence="2 3">DSM 100099</strain>
    </source>
</reference>
<evidence type="ECO:0000256" key="1">
    <source>
        <dbReference type="SAM" id="Phobius"/>
    </source>
</evidence>
<sequence length="203" mass="23446">MTTAERTARLWLRAYPRRWRYDYGEDLVGTLLDLAGPDARTVRVRDGVSVVRAGWSLRWREHPPLLPWLGYRFFEMRLPARYRYWVMDDLLDRFYTARMAAVGFVTVAALFLILSAAIPSLRSVLIPDSWDLPIMFGLTVVLLAVLQPRVAPRRVWRRQISTWLPRDLRPRSERWKADVELAQYRAALRADGEAGPAGGEAHG</sequence>
<feature type="transmembrane region" description="Helical" evidence="1">
    <location>
        <begin position="130"/>
        <end position="151"/>
    </location>
</feature>
<keyword evidence="1" id="KW-0812">Transmembrane</keyword>
<evidence type="ECO:0000313" key="2">
    <source>
        <dbReference type="EMBL" id="NYS94245.1"/>
    </source>
</evidence>
<keyword evidence="3" id="KW-1185">Reference proteome</keyword>
<feature type="transmembrane region" description="Helical" evidence="1">
    <location>
        <begin position="99"/>
        <end position="118"/>
    </location>
</feature>
<dbReference type="Proteomes" id="UP000561011">
    <property type="component" value="Unassembled WGS sequence"/>
</dbReference>
<keyword evidence="1" id="KW-1133">Transmembrane helix</keyword>
<protein>
    <submittedName>
        <fullName evidence="2">Uncharacterized protein</fullName>
    </submittedName>
</protein>
<name>A0A853EUG5_9MICO</name>
<dbReference type="AlphaFoldDB" id="A0A853EUG5"/>
<organism evidence="2 3">
    <name type="scientific">Sanguibacter inulinus</name>
    <dbReference type="NCBI Taxonomy" id="60922"/>
    <lineage>
        <taxon>Bacteria</taxon>
        <taxon>Bacillati</taxon>
        <taxon>Actinomycetota</taxon>
        <taxon>Actinomycetes</taxon>
        <taxon>Micrococcales</taxon>
        <taxon>Sanguibacteraceae</taxon>
        <taxon>Sanguibacter</taxon>
    </lineage>
</organism>
<proteinExistence type="predicted"/>
<dbReference type="EMBL" id="JACBYE010000029">
    <property type="protein sequence ID" value="NYS94245.1"/>
    <property type="molecule type" value="Genomic_DNA"/>
</dbReference>